<dbReference type="HAMAP" id="MF_01350">
    <property type="entry name" value="NDH1_NuoH"/>
    <property type="match status" value="1"/>
</dbReference>
<feature type="transmembrane region" description="Helical" evidence="7">
    <location>
        <begin position="86"/>
        <end position="105"/>
    </location>
</feature>
<sequence>MMLNIKLVELQDSSEDYSNPYPLAFVLGTLFVSGLSLTNSNISKFDLPSIFDSINLLSFKSDALETLTVSHSNWDNVFVSMDQINSIGQVLYTSHALFLIVATFMTIAERKAMGSMQRRLGPNRVGYYGLLQPFADALKLFVKESVIPAHSNKALFLFAPIISLITSLLAWGVVPFGAGLTLSDLSLGILYLLAVGSLGVYGPLVAGWSANSKYAFLGGLRSTAQMISYEVVMGLVIISVVVLCGSLNLTDIIKNQTSVWFILPLLPMGLMFLITIIAETNRAPFDLPEAESELVAGFFTEHSSVPFVMFFLAEYASIILMSTFFSILFLGGYLLPYFGDVDILFNSLSGLSLGIKTCLILFIFIWVNYTYLPHIS</sequence>
<feature type="transmembrane region" description="Helical" evidence="7">
    <location>
        <begin position="185"/>
        <end position="206"/>
    </location>
</feature>
<comment type="subcellular location">
    <subcellularLocation>
        <location evidence="1">Membrane</location>
        <topology evidence="1">Multi-pass membrane protein</topology>
    </subcellularLocation>
    <subcellularLocation>
        <location evidence="6">Mitochondrion inner membrane</location>
        <topology evidence="6">Multi-pass membrane protein</topology>
    </subcellularLocation>
</comment>
<dbReference type="PANTHER" id="PTHR11432:SF3">
    <property type="entry name" value="NADH-UBIQUINONE OXIDOREDUCTASE CHAIN 1"/>
    <property type="match status" value="1"/>
</dbReference>
<evidence type="ECO:0000256" key="7">
    <source>
        <dbReference type="SAM" id="Phobius"/>
    </source>
</evidence>
<name>A0ABP9ZFK3_9FUNG</name>
<keyword evidence="6" id="KW-0520">NAD</keyword>
<keyword evidence="4 7" id="KW-1133">Transmembrane helix</keyword>
<proteinExistence type="inferred from homology"/>
<evidence type="ECO:0000256" key="1">
    <source>
        <dbReference type="ARBA" id="ARBA00004141"/>
    </source>
</evidence>
<feature type="transmembrane region" description="Helical" evidence="7">
    <location>
        <begin position="307"/>
        <end position="331"/>
    </location>
</feature>
<dbReference type="PANTHER" id="PTHR11432">
    <property type="entry name" value="NADH DEHYDROGENASE SUBUNIT 1"/>
    <property type="match status" value="1"/>
</dbReference>
<evidence type="ECO:0000256" key="2">
    <source>
        <dbReference type="ARBA" id="ARBA00010535"/>
    </source>
</evidence>
<feature type="transmembrane region" description="Helical" evidence="7">
    <location>
        <begin position="154"/>
        <end position="173"/>
    </location>
</feature>
<evidence type="ECO:0000256" key="6">
    <source>
        <dbReference type="RuleBase" id="RU000471"/>
    </source>
</evidence>
<dbReference type="EMBL" id="BAABUK010000054">
    <property type="protein sequence ID" value="GAA5817878.1"/>
    <property type="molecule type" value="Genomic_DNA"/>
</dbReference>
<evidence type="ECO:0000313" key="9">
    <source>
        <dbReference type="Proteomes" id="UP001473302"/>
    </source>
</evidence>
<comment type="similarity">
    <text evidence="2 6">Belongs to the complex I subunit 1 family.</text>
</comment>
<feature type="transmembrane region" description="Helical" evidence="7">
    <location>
        <begin position="343"/>
        <end position="367"/>
    </location>
</feature>
<dbReference type="Pfam" id="PF00146">
    <property type="entry name" value="NADHdh"/>
    <property type="match status" value="1"/>
</dbReference>
<feature type="transmembrane region" description="Helical" evidence="7">
    <location>
        <begin position="226"/>
        <end position="247"/>
    </location>
</feature>
<protein>
    <submittedName>
        <fullName evidence="8">NADH dehydrogenase subunit 1</fullName>
    </submittedName>
</protein>
<evidence type="ECO:0000256" key="3">
    <source>
        <dbReference type="ARBA" id="ARBA00022692"/>
    </source>
</evidence>
<evidence type="ECO:0000256" key="5">
    <source>
        <dbReference type="ARBA" id="ARBA00023136"/>
    </source>
</evidence>
<dbReference type="PROSITE" id="PS00667">
    <property type="entry name" value="COMPLEX1_ND1_1"/>
    <property type="match status" value="1"/>
</dbReference>
<accession>A0ABP9ZFK3</accession>
<dbReference type="InterPro" id="IPR001694">
    <property type="entry name" value="NADH_UbQ_OxRdtase_su1/FPO"/>
</dbReference>
<comment type="caution">
    <text evidence="8">The sequence shown here is derived from an EMBL/GenBank/DDBJ whole genome shotgun (WGS) entry which is preliminary data.</text>
</comment>
<gene>
    <name evidence="8" type="primary">ND1</name>
    <name evidence="8" type="ORF">MFLAVUS_011456</name>
</gene>
<keyword evidence="5 7" id="KW-0472">Membrane</keyword>
<dbReference type="Proteomes" id="UP001473302">
    <property type="component" value="Unassembled WGS sequence"/>
</dbReference>
<organism evidence="8 9">
    <name type="scientific">Mucor flavus</name>
    <dbReference type="NCBI Taxonomy" id="439312"/>
    <lineage>
        <taxon>Eukaryota</taxon>
        <taxon>Fungi</taxon>
        <taxon>Fungi incertae sedis</taxon>
        <taxon>Mucoromycota</taxon>
        <taxon>Mucoromycotina</taxon>
        <taxon>Mucoromycetes</taxon>
        <taxon>Mucorales</taxon>
        <taxon>Mucorineae</taxon>
        <taxon>Mucoraceae</taxon>
        <taxon>Mucor</taxon>
    </lineage>
</organism>
<reference evidence="8 9" key="1">
    <citation type="submission" date="2024-04" db="EMBL/GenBank/DDBJ databases">
        <title>genome sequences of Mucor flavus KT1a and Helicostylum pulchrum KT1b strains isolated from the surface of a dry-aged beef.</title>
        <authorList>
            <person name="Toyotome T."/>
            <person name="Hosono M."/>
            <person name="Torimaru M."/>
            <person name="Fukuda K."/>
            <person name="Mikami N."/>
        </authorList>
    </citation>
    <scope>NUCLEOTIDE SEQUENCE [LARGE SCALE GENOMIC DNA]</scope>
    <source>
        <strain evidence="8 9">KT1a</strain>
    </source>
</reference>
<dbReference type="InterPro" id="IPR018086">
    <property type="entry name" value="NADH_UbQ_OxRdtase_su1_CS"/>
</dbReference>
<keyword evidence="3 6" id="KW-0812">Transmembrane</keyword>
<feature type="transmembrane region" description="Helical" evidence="7">
    <location>
        <begin position="259"/>
        <end position="278"/>
    </location>
</feature>
<evidence type="ECO:0000256" key="4">
    <source>
        <dbReference type="ARBA" id="ARBA00022989"/>
    </source>
</evidence>
<keyword evidence="9" id="KW-1185">Reference proteome</keyword>
<evidence type="ECO:0000313" key="8">
    <source>
        <dbReference type="EMBL" id="GAA5817878.1"/>
    </source>
</evidence>
<feature type="transmembrane region" description="Helical" evidence="7">
    <location>
        <begin position="21"/>
        <end position="38"/>
    </location>
</feature>
<dbReference type="PROSITE" id="PS00668">
    <property type="entry name" value="COMPLEX1_ND1_2"/>
    <property type="match status" value="1"/>
</dbReference>